<dbReference type="OrthoDB" id="194358at2759"/>
<protein>
    <submittedName>
        <fullName evidence="2">Heterokaryon incompatibility protein-domain-containing protein</fullName>
    </submittedName>
</protein>
<dbReference type="PANTHER" id="PTHR24148:SF78">
    <property type="entry name" value="HETEROKARYON INCOMPATIBILITY DOMAIN-CONTAINING PROTEIN"/>
    <property type="match status" value="1"/>
</dbReference>
<dbReference type="GeneID" id="70227133"/>
<dbReference type="InterPro" id="IPR010730">
    <property type="entry name" value="HET"/>
</dbReference>
<accession>A0A9P9HB59</accession>
<dbReference type="EMBL" id="JAGMUX010000007">
    <property type="protein sequence ID" value="KAH7254343.1"/>
    <property type="molecule type" value="Genomic_DNA"/>
</dbReference>
<evidence type="ECO:0000313" key="3">
    <source>
        <dbReference type="Proteomes" id="UP000720189"/>
    </source>
</evidence>
<evidence type="ECO:0000313" key="2">
    <source>
        <dbReference type="EMBL" id="KAH7254343.1"/>
    </source>
</evidence>
<name>A0A9P9HB59_FUSRE</name>
<comment type="caution">
    <text evidence="2">The sequence shown here is derived from an EMBL/GenBank/DDBJ whole genome shotgun (WGS) entry which is preliminary data.</text>
</comment>
<dbReference type="PANTHER" id="PTHR24148">
    <property type="entry name" value="ANKYRIN REPEAT DOMAIN-CONTAINING PROTEIN 39 HOMOLOG-RELATED"/>
    <property type="match status" value="1"/>
</dbReference>
<dbReference type="AlphaFoldDB" id="A0A9P9HB59"/>
<organism evidence="2 3">
    <name type="scientific">Fusarium redolens</name>
    <dbReference type="NCBI Taxonomy" id="48865"/>
    <lineage>
        <taxon>Eukaryota</taxon>
        <taxon>Fungi</taxon>
        <taxon>Dikarya</taxon>
        <taxon>Ascomycota</taxon>
        <taxon>Pezizomycotina</taxon>
        <taxon>Sordariomycetes</taxon>
        <taxon>Hypocreomycetidae</taxon>
        <taxon>Hypocreales</taxon>
        <taxon>Nectriaceae</taxon>
        <taxon>Fusarium</taxon>
        <taxon>Fusarium redolens species complex</taxon>
    </lineage>
</organism>
<gene>
    <name evidence="2" type="ORF">BKA55DRAFT_643441</name>
</gene>
<proteinExistence type="predicted"/>
<dbReference type="Proteomes" id="UP000720189">
    <property type="component" value="Unassembled WGS sequence"/>
</dbReference>
<feature type="domain" description="Heterokaryon incompatibility" evidence="1">
    <location>
        <begin position="51"/>
        <end position="184"/>
    </location>
</feature>
<reference evidence="2" key="1">
    <citation type="journal article" date="2021" name="Nat. Commun.">
        <title>Genetic determinants of endophytism in the Arabidopsis root mycobiome.</title>
        <authorList>
            <person name="Mesny F."/>
            <person name="Miyauchi S."/>
            <person name="Thiergart T."/>
            <person name="Pickel B."/>
            <person name="Atanasova L."/>
            <person name="Karlsson M."/>
            <person name="Huettel B."/>
            <person name="Barry K.W."/>
            <person name="Haridas S."/>
            <person name="Chen C."/>
            <person name="Bauer D."/>
            <person name="Andreopoulos W."/>
            <person name="Pangilinan J."/>
            <person name="LaButti K."/>
            <person name="Riley R."/>
            <person name="Lipzen A."/>
            <person name="Clum A."/>
            <person name="Drula E."/>
            <person name="Henrissat B."/>
            <person name="Kohler A."/>
            <person name="Grigoriev I.V."/>
            <person name="Martin F.M."/>
            <person name="Hacquard S."/>
        </authorList>
    </citation>
    <scope>NUCLEOTIDE SEQUENCE</scope>
    <source>
        <strain evidence="2">MPI-CAGE-AT-0023</strain>
    </source>
</reference>
<dbReference type="Pfam" id="PF06985">
    <property type="entry name" value="HET"/>
    <property type="match status" value="1"/>
</dbReference>
<evidence type="ECO:0000259" key="1">
    <source>
        <dbReference type="Pfam" id="PF06985"/>
    </source>
</evidence>
<keyword evidence="3" id="KW-1185">Reference proteome</keyword>
<dbReference type="InterPro" id="IPR052895">
    <property type="entry name" value="HetReg/Transcr_Mod"/>
</dbReference>
<dbReference type="RefSeq" id="XP_046050590.1">
    <property type="nucleotide sequence ID" value="XM_046197179.1"/>
</dbReference>
<sequence>MGSNQYVYSALQDDKHIWLLRLSPSSNPLDRLEGSLFEYPLSDIGAQTQLYEALSYTWGPPEKQHSIWIDDKELTVTANCHAALQKLRDCFIERILWVDAICIDQGSLGERAKQVQLMAEVYYKARQVIVWLGEATPETDEAIECIRAAAQREDTATGKDAPTPQSIISLLERPWFRRVWILQEVAAAQHVIVVCGSSEIDGYAFCLGVPTYIDTEESFSVISSVEYLMRGSIFRPKYTRTTSGSVTLSIRPLGELMDMYHAHDATDPLDKTFAMLGMSTDGSSATELTPDYSIPWGVLFRRLITFLLGPKVTVKTSNSHKVAVISGKGFVIGKVASVAPRSNKDRDFRVTMAFTGSFESAWPPRTWNIHAGVKGVQPDDIFCMLDGATSPMLIRQNGRHFAVIMITINSVQPPIDMPQNSNPRNFVLT</sequence>